<evidence type="ECO:0000313" key="2">
    <source>
        <dbReference type="EMBL" id="SHN16581.1"/>
    </source>
</evidence>
<feature type="region of interest" description="Disordered" evidence="1">
    <location>
        <begin position="1"/>
        <end position="78"/>
    </location>
</feature>
<proteinExistence type="predicted"/>
<evidence type="ECO:0000256" key="1">
    <source>
        <dbReference type="SAM" id="MobiDB-lite"/>
    </source>
</evidence>
<evidence type="ECO:0000313" key="3">
    <source>
        <dbReference type="Proteomes" id="UP000184388"/>
    </source>
</evidence>
<dbReference type="Proteomes" id="UP000184388">
    <property type="component" value="Unassembled WGS sequence"/>
</dbReference>
<dbReference type="EMBL" id="FRBK01000022">
    <property type="protein sequence ID" value="SHN16581.1"/>
    <property type="molecule type" value="Genomic_DNA"/>
</dbReference>
<dbReference type="RefSeq" id="WP_073448493.1">
    <property type="nucleotide sequence ID" value="NZ_FRBK01000022.1"/>
</dbReference>
<dbReference type="AlphaFoldDB" id="A0A9X8N6M2"/>
<accession>A0A9X8N6M2</accession>
<feature type="compositionally biased region" description="Basic and acidic residues" evidence="1">
    <location>
        <begin position="36"/>
        <end position="48"/>
    </location>
</feature>
<sequence>MPTGKKPLSRDGTSRVPTRRQFTVADGELPRQTTYDPRRDDVHIRAERIPTIQVTEELDVTSPNTALRTDPPPPRLER</sequence>
<reference evidence="3" key="1">
    <citation type="submission" date="2016-11" db="EMBL/GenBank/DDBJ databases">
        <authorList>
            <person name="Jaros S."/>
            <person name="Januszkiewicz K."/>
            <person name="Wedrychowicz H."/>
        </authorList>
    </citation>
    <scope>NUCLEOTIDE SEQUENCE [LARGE SCALE GENOMIC DNA]</scope>
    <source>
        <strain evidence="3">CGMCC 4.3555</strain>
    </source>
</reference>
<comment type="caution">
    <text evidence="2">The sequence shown here is derived from an EMBL/GenBank/DDBJ whole genome shotgun (WGS) entry which is preliminary data.</text>
</comment>
<protein>
    <submittedName>
        <fullName evidence="2">Uncharacterized protein</fullName>
    </submittedName>
</protein>
<name>A0A9X8N6M2_9ACTN</name>
<gene>
    <name evidence="2" type="ORF">SAMN05216268_12214</name>
</gene>
<organism evidence="2 3">
    <name type="scientific">Streptomyces yunnanensis</name>
    <dbReference type="NCBI Taxonomy" id="156453"/>
    <lineage>
        <taxon>Bacteria</taxon>
        <taxon>Bacillati</taxon>
        <taxon>Actinomycetota</taxon>
        <taxon>Actinomycetes</taxon>
        <taxon>Kitasatosporales</taxon>
        <taxon>Streptomycetaceae</taxon>
        <taxon>Streptomyces</taxon>
    </lineage>
</organism>